<evidence type="ECO:0000259" key="2">
    <source>
        <dbReference type="Pfam" id="PF14478"/>
    </source>
</evidence>
<dbReference type="Gene3D" id="2.170.130.30">
    <property type="match status" value="1"/>
</dbReference>
<reference evidence="3 4" key="1">
    <citation type="journal article" date="2015" name="Nature">
        <title>rRNA introns, odd ribosomes, and small enigmatic genomes across a large radiation of phyla.</title>
        <authorList>
            <person name="Brown C.T."/>
            <person name="Hug L.A."/>
            <person name="Thomas B.C."/>
            <person name="Sharon I."/>
            <person name="Castelle C.J."/>
            <person name="Singh A."/>
            <person name="Wilkins M.J."/>
            <person name="Williams K.H."/>
            <person name="Banfield J.F."/>
        </authorList>
    </citation>
    <scope>NUCLEOTIDE SEQUENCE [LARGE SCALE GENOMIC DNA]</scope>
</reference>
<evidence type="ECO:0000313" key="3">
    <source>
        <dbReference type="EMBL" id="KKR43095.1"/>
    </source>
</evidence>
<proteinExistence type="predicted"/>
<protein>
    <recommendedName>
        <fullName evidence="2">Transcobalamin-like C-terminal domain-containing protein</fullName>
    </recommendedName>
</protein>
<keyword evidence="1" id="KW-0472">Membrane</keyword>
<dbReference type="Pfam" id="PF14478">
    <property type="entry name" value="DUF4430"/>
    <property type="match status" value="1"/>
</dbReference>
<feature type="domain" description="Transcobalamin-like C-terminal" evidence="2">
    <location>
        <begin position="131"/>
        <end position="198"/>
    </location>
</feature>
<dbReference type="InterPro" id="IPR027954">
    <property type="entry name" value="Transcobalamin-like_C"/>
</dbReference>
<keyword evidence="1" id="KW-0812">Transmembrane</keyword>
<name>A0A0G0T7R6_9BACT</name>
<organism evidence="3 4">
    <name type="scientific">Candidatus Nomurabacteria bacterium GW2011_GWF2_40_12</name>
    <dbReference type="NCBI Taxonomy" id="1618776"/>
    <lineage>
        <taxon>Bacteria</taxon>
        <taxon>Candidatus Nomuraibacteriota</taxon>
    </lineage>
</organism>
<sequence>MGKLVRFQCSAATVSPDTPFGEKEQARLPIILLVPSRITPSFLKAQNSAQNFICRIFFMSKFIIKNKKVVLLVLISFGILGLISVKIFQAQNSLPPPFSSPYVGGGRVGVEENNLVFINDIPGETSVYNFMDRLRSEGKITFTDKTYSGMGKFIEEINGLKNNGNQSWIYYVNEIEAQVGVSNYKINKGDIISWKYEKSY</sequence>
<dbReference type="Proteomes" id="UP000034301">
    <property type="component" value="Unassembled WGS sequence"/>
</dbReference>
<keyword evidence="1" id="KW-1133">Transmembrane helix</keyword>
<gene>
    <name evidence="3" type="ORF">UT78_C0008G0027</name>
</gene>
<evidence type="ECO:0000256" key="1">
    <source>
        <dbReference type="SAM" id="Phobius"/>
    </source>
</evidence>
<evidence type="ECO:0000313" key="4">
    <source>
        <dbReference type="Proteomes" id="UP000034301"/>
    </source>
</evidence>
<comment type="caution">
    <text evidence="3">The sequence shown here is derived from an EMBL/GenBank/DDBJ whole genome shotgun (WGS) entry which is preliminary data.</text>
</comment>
<accession>A0A0G0T7R6</accession>
<dbReference type="AlphaFoldDB" id="A0A0G0T7R6"/>
<dbReference type="EMBL" id="LBYC01000008">
    <property type="protein sequence ID" value="KKR43095.1"/>
    <property type="molecule type" value="Genomic_DNA"/>
</dbReference>
<feature type="transmembrane region" description="Helical" evidence="1">
    <location>
        <begin position="69"/>
        <end position="88"/>
    </location>
</feature>